<dbReference type="PROSITE" id="PS51409">
    <property type="entry name" value="ARGINASE_2"/>
    <property type="match status" value="1"/>
</dbReference>
<dbReference type="Gene3D" id="3.40.800.10">
    <property type="entry name" value="Ureohydrolase domain"/>
    <property type="match status" value="1"/>
</dbReference>
<keyword evidence="2" id="KW-0378">Hydrolase</keyword>
<evidence type="ECO:0000313" key="6">
    <source>
        <dbReference type="Proteomes" id="UP000270094"/>
    </source>
</evidence>
<dbReference type="OrthoDB" id="9992747at2759"/>
<evidence type="ECO:0000256" key="3">
    <source>
        <dbReference type="ARBA" id="ARBA00023211"/>
    </source>
</evidence>
<protein>
    <recommendedName>
        <fullName evidence="7">Arginase</fullName>
    </recommendedName>
</protein>
<dbReference type="InterPro" id="IPR006035">
    <property type="entry name" value="Ureohydrolase"/>
</dbReference>
<evidence type="ECO:0000256" key="1">
    <source>
        <dbReference type="ARBA" id="ARBA00022723"/>
    </source>
</evidence>
<evidence type="ECO:0008006" key="7">
    <source>
        <dbReference type="Google" id="ProtNLM"/>
    </source>
</evidence>
<reference evidence="5 6" key="1">
    <citation type="submission" date="2018-11" db="EMBL/GenBank/DDBJ databases">
        <authorList>
            <consortium name="Pathogen Informatics"/>
        </authorList>
    </citation>
    <scope>NUCLEOTIDE SEQUENCE [LARGE SCALE GENOMIC DNA]</scope>
</reference>
<keyword evidence="6" id="KW-1185">Reference proteome</keyword>
<evidence type="ECO:0000256" key="4">
    <source>
        <dbReference type="PROSITE-ProRule" id="PRU00742"/>
    </source>
</evidence>
<dbReference type="SUPFAM" id="SSF52768">
    <property type="entry name" value="Arginase/deacetylase"/>
    <property type="match status" value="1"/>
</dbReference>
<keyword evidence="1" id="KW-0479">Metal-binding</keyword>
<dbReference type="GO" id="GO:0005634">
    <property type="term" value="C:nucleus"/>
    <property type="evidence" value="ECO:0007669"/>
    <property type="project" value="TreeGrafter"/>
</dbReference>
<proteinExistence type="inferred from homology"/>
<dbReference type="InterPro" id="IPR023696">
    <property type="entry name" value="Ureohydrolase_dom_sf"/>
</dbReference>
<gene>
    <name evidence="5" type="ORF">SVUK_LOCUS9601</name>
</gene>
<dbReference type="GO" id="GO:0004053">
    <property type="term" value="F:arginase activity"/>
    <property type="evidence" value="ECO:0007669"/>
    <property type="project" value="TreeGrafter"/>
</dbReference>
<evidence type="ECO:0000256" key="2">
    <source>
        <dbReference type="ARBA" id="ARBA00022801"/>
    </source>
</evidence>
<name>A0A3P7J2H1_STRVU</name>
<accession>A0A3P7J2H1</accession>
<dbReference type="PRINTS" id="PR00116">
    <property type="entry name" value="ARGINASE"/>
</dbReference>
<dbReference type="Pfam" id="PF00491">
    <property type="entry name" value="Arginase"/>
    <property type="match status" value="1"/>
</dbReference>
<dbReference type="GO" id="GO:0005829">
    <property type="term" value="C:cytosol"/>
    <property type="evidence" value="ECO:0007669"/>
    <property type="project" value="TreeGrafter"/>
</dbReference>
<dbReference type="Proteomes" id="UP000270094">
    <property type="component" value="Unassembled WGS sequence"/>
</dbReference>
<sequence>MVCASILSSVQNNRHLGCEHAVRTLQNSKFLEKVRVPIHWKEVVEETTSGRHFEALAGVTQTCKQLAAHTRKAVENKEELLVIGGDHSCAMGTWSGVASAIRPCGELGLIWVDAHMNLTSLGDTLSKVLPHNMCMVGIRSYEKGEQELLERLGVRIFYMEEVDRRGIADVMQEAQYLVTRLEHIWIRNVY</sequence>
<dbReference type="PANTHER" id="PTHR43782">
    <property type="entry name" value="ARGINASE"/>
    <property type="match status" value="1"/>
</dbReference>
<dbReference type="AlphaFoldDB" id="A0A3P7J2H1"/>
<organism evidence="5 6">
    <name type="scientific">Strongylus vulgaris</name>
    <name type="common">Blood worm</name>
    <dbReference type="NCBI Taxonomy" id="40348"/>
    <lineage>
        <taxon>Eukaryota</taxon>
        <taxon>Metazoa</taxon>
        <taxon>Ecdysozoa</taxon>
        <taxon>Nematoda</taxon>
        <taxon>Chromadorea</taxon>
        <taxon>Rhabditida</taxon>
        <taxon>Rhabditina</taxon>
        <taxon>Rhabditomorpha</taxon>
        <taxon>Strongyloidea</taxon>
        <taxon>Strongylidae</taxon>
        <taxon>Strongylus</taxon>
    </lineage>
</organism>
<keyword evidence="3" id="KW-0464">Manganese</keyword>
<dbReference type="GO" id="GO:0030145">
    <property type="term" value="F:manganese ion binding"/>
    <property type="evidence" value="ECO:0007669"/>
    <property type="project" value="TreeGrafter"/>
</dbReference>
<dbReference type="EMBL" id="UYYB01094545">
    <property type="protein sequence ID" value="VDM74603.1"/>
    <property type="molecule type" value="Genomic_DNA"/>
</dbReference>
<evidence type="ECO:0000313" key="5">
    <source>
        <dbReference type="EMBL" id="VDM74603.1"/>
    </source>
</evidence>
<dbReference type="PANTHER" id="PTHR43782:SF3">
    <property type="entry name" value="ARGINASE"/>
    <property type="match status" value="1"/>
</dbReference>
<comment type="similarity">
    <text evidence="4">Belongs to the arginase family.</text>
</comment>